<gene>
    <name evidence="1" type="ordered locus">ECH_0107</name>
</gene>
<dbReference type="EMBL" id="CP000236">
    <property type="protein sequence ID" value="ABD45441.1"/>
    <property type="molecule type" value="Genomic_DNA"/>
</dbReference>
<organism evidence="1 2">
    <name type="scientific">Ehrlichia chaffeensis (strain ATCC CRL-10679 / Arkansas)</name>
    <dbReference type="NCBI Taxonomy" id="205920"/>
    <lineage>
        <taxon>Bacteria</taxon>
        <taxon>Pseudomonadati</taxon>
        <taxon>Pseudomonadota</taxon>
        <taxon>Alphaproteobacteria</taxon>
        <taxon>Rickettsiales</taxon>
        <taxon>Anaplasmataceae</taxon>
        <taxon>Ehrlichia</taxon>
    </lineage>
</organism>
<evidence type="ECO:0000313" key="1">
    <source>
        <dbReference type="EMBL" id="ABD45441.1"/>
    </source>
</evidence>
<accession>Q2GHZ8</accession>
<dbReference type="HOGENOM" id="CLU_3396282_0_0_5"/>
<protein>
    <submittedName>
        <fullName evidence="1">Uncharacterized protein</fullName>
    </submittedName>
</protein>
<dbReference type="Proteomes" id="UP000008320">
    <property type="component" value="Chromosome"/>
</dbReference>
<sequence>MTTAIAAAVTTATIENNIITHLIYMIGKRIY</sequence>
<keyword evidence="2" id="KW-1185">Reference proteome</keyword>
<proteinExistence type="predicted"/>
<evidence type="ECO:0000313" key="2">
    <source>
        <dbReference type="Proteomes" id="UP000008320"/>
    </source>
</evidence>
<dbReference type="KEGG" id="ech:ECH_0107"/>
<dbReference type="AlphaFoldDB" id="Q2GHZ8"/>
<reference evidence="1 2" key="1">
    <citation type="journal article" date="2006" name="PLoS Genet.">
        <title>Comparative genomics of emerging human ehrlichiosis agents.</title>
        <authorList>
            <person name="Dunning Hotopp J.C."/>
            <person name="Lin M."/>
            <person name="Madupu R."/>
            <person name="Crabtree J."/>
            <person name="Angiuoli S.V."/>
            <person name="Eisen J.A."/>
            <person name="Seshadri R."/>
            <person name="Ren Q."/>
            <person name="Wu M."/>
            <person name="Utterback T.R."/>
            <person name="Smith S."/>
            <person name="Lewis M."/>
            <person name="Khouri H."/>
            <person name="Zhang C."/>
            <person name="Niu H."/>
            <person name="Lin Q."/>
            <person name="Ohashi N."/>
            <person name="Zhi N."/>
            <person name="Nelson W."/>
            <person name="Brinkac L.M."/>
            <person name="Dodson R.J."/>
            <person name="Rosovitz M.J."/>
            <person name="Sundaram J."/>
            <person name="Daugherty S.C."/>
            <person name="Davidsen T."/>
            <person name="Durkin A.S."/>
            <person name="Gwinn M."/>
            <person name="Haft D.H."/>
            <person name="Selengut J.D."/>
            <person name="Sullivan S.A."/>
            <person name="Zafar N."/>
            <person name="Zhou L."/>
            <person name="Benahmed F."/>
            <person name="Forberger H."/>
            <person name="Halpin R."/>
            <person name="Mulligan S."/>
            <person name="Robinson J."/>
            <person name="White O."/>
            <person name="Rikihisa Y."/>
            <person name="Tettelin H."/>
        </authorList>
    </citation>
    <scope>NUCLEOTIDE SEQUENCE [LARGE SCALE GENOMIC DNA]</scope>
    <source>
        <strain evidence="2">ATCC CRL-10679 / Arkansas</strain>
    </source>
</reference>
<name>Q2GHZ8_EHRCR</name>